<organism evidence="2 3">
    <name type="scientific">Polyangium mundeleinium</name>
    <dbReference type="NCBI Taxonomy" id="2995306"/>
    <lineage>
        <taxon>Bacteria</taxon>
        <taxon>Pseudomonadati</taxon>
        <taxon>Myxococcota</taxon>
        <taxon>Polyangia</taxon>
        <taxon>Polyangiales</taxon>
        <taxon>Polyangiaceae</taxon>
        <taxon>Polyangium</taxon>
    </lineage>
</organism>
<dbReference type="EMBL" id="JAQNDO010000001">
    <property type="protein sequence ID" value="MDC0746060.1"/>
    <property type="molecule type" value="Genomic_DNA"/>
</dbReference>
<proteinExistence type="predicted"/>
<keyword evidence="3" id="KW-1185">Reference proteome</keyword>
<evidence type="ECO:0000313" key="2">
    <source>
        <dbReference type="EMBL" id="MDC0746060.1"/>
    </source>
</evidence>
<protein>
    <submittedName>
        <fullName evidence="2">Uncharacterized protein</fullName>
    </submittedName>
</protein>
<sequence>MALLLLAALAPLFAASRADADPEPPRPAFRLQYAVAPSTLNCPPASSLAALINSKFGYDLFPDDARATLAVTIRPKVGQFEAELRGLDAAGATQWQTMTPSEAPTCATLVEALALRVFMQFATPIGELPPAWTLRAPPPPLPVPPPVPPPSSGPPPLPQASAPVIYSPPARIVTRDDRPLPFQPSAWTPRLELSAAFVAGFLDTPHVALGGAGQIAVRWDAIPFVLAFEGRGVVDPVESIEGISGHHSLLMGTLLACFPTGRFRACAFGSGGVYDAAPVRGRAAQGRVAPVAGFGFRGAYDLHRSDRIILRLYADVFAPTLRASSSLGTDAGKLELWTMSVVLPSVGFAVVKP</sequence>
<dbReference type="Proteomes" id="UP001221411">
    <property type="component" value="Unassembled WGS sequence"/>
</dbReference>
<dbReference type="RefSeq" id="WP_271924204.1">
    <property type="nucleotide sequence ID" value="NZ_JAQNDO010000001.1"/>
</dbReference>
<evidence type="ECO:0000313" key="3">
    <source>
        <dbReference type="Proteomes" id="UP001221411"/>
    </source>
</evidence>
<reference evidence="2 3" key="1">
    <citation type="submission" date="2022-11" db="EMBL/GenBank/DDBJ databases">
        <title>Minimal conservation of predation-associated metabolite biosynthetic gene clusters underscores biosynthetic potential of Myxococcota including descriptions for ten novel species: Archangium lansinium sp. nov., Myxococcus landrumus sp. nov., Nannocystis bai.</title>
        <authorList>
            <person name="Ahearne A."/>
            <person name="Stevens C."/>
            <person name="Dowd S."/>
        </authorList>
    </citation>
    <scope>NUCLEOTIDE SEQUENCE [LARGE SCALE GENOMIC DNA]</scope>
    <source>
        <strain evidence="2 3">RJM3</strain>
    </source>
</reference>
<accession>A0ABT5EW93</accession>
<feature type="chain" id="PRO_5046743260" evidence="1">
    <location>
        <begin position="21"/>
        <end position="353"/>
    </location>
</feature>
<name>A0ABT5EW93_9BACT</name>
<feature type="signal peptide" evidence="1">
    <location>
        <begin position="1"/>
        <end position="20"/>
    </location>
</feature>
<evidence type="ECO:0000256" key="1">
    <source>
        <dbReference type="SAM" id="SignalP"/>
    </source>
</evidence>
<comment type="caution">
    <text evidence="2">The sequence shown here is derived from an EMBL/GenBank/DDBJ whole genome shotgun (WGS) entry which is preliminary data.</text>
</comment>
<gene>
    <name evidence="2" type="ORF">POL67_32335</name>
</gene>
<keyword evidence="1" id="KW-0732">Signal</keyword>